<name>A0ABU0FL20_9HYPH</name>
<dbReference type="RefSeq" id="WP_307433869.1">
    <property type="nucleotide sequence ID" value="NZ_JAUSVK010000001.1"/>
</dbReference>
<protein>
    <submittedName>
        <fullName evidence="1">Uncharacterized protein</fullName>
    </submittedName>
</protein>
<keyword evidence="2" id="KW-1185">Reference proteome</keyword>
<proteinExistence type="predicted"/>
<accession>A0ABU0FL20</accession>
<evidence type="ECO:0000313" key="1">
    <source>
        <dbReference type="EMBL" id="MDQ0395303.1"/>
    </source>
</evidence>
<dbReference type="Proteomes" id="UP001237448">
    <property type="component" value="Unassembled WGS sequence"/>
</dbReference>
<sequence length="70" mass="7799">MDMIERACRALCRYNGVAPDTEVGGVPLWQSYRTEVLALVAALRKGDELPSGLCIEMKRKPVPEPERQLA</sequence>
<dbReference type="EMBL" id="JAUSVK010000001">
    <property type="protein sequence ID" value="MDQ0395303.1"/>
    <property type="molecule type" value="Genomic_DNA"/>
</dbReference>
<comment type="caution">
    <text evidence="1">The sequence shown here is derived from an EMBL/GenBank/DDBJ whole genome shotgun (WGS) entry which is preliminary data.</text>
</comment>
<evidence type="ECO:0000313" key="2">
    <source>
        <dbReference type="Proteomes" id="UP001237448"/>
    </source>
</evidence>
<organism evidence="1 2">
    <name type="scientific">Labrys monachus</name>
    <dbReference type="NCBI Taxonomy" id="217067"/>
    <lineage>
        <taxon>Bacteria</taxon>
        <taxon>Pseudomonadati</taxon>
        <taxon>Pseudomonadota</taxon>
        <taxon>Alphaproteobacteria</taxon>
        <taxon>Hyphomicrobiales</taxon>
        <taxon>Xanthobacteraceae</taxon>
        <taxon>Labrys</taxon>
    </lineage>
</organism>
<gene>
    <name evidence="1" type="ORF">J3R73_005095</name>
</gene>
<reference evidence="1 2" key="1">
    <citation type="submission" date="2023-07" db="EMBL/GenBank/DDBJ databases">
        <title>Genomic Encyclopedia of Type Strains, Phase IV (KMG-IV): sequencing the most valuable type-strain genomes for metagenomic binning, comparative biology and taxonomic classification.</title>
        <authorList>
            <person name="Goeker M."/>
        </authorList>
    </citation>
    <scope>NUCLEOTIDE SEQUENCE [LARGE SCALE GENOMIC DNA]</scope>
    <source>
        <strain evidence="1 2">DSM 5896</strain>
    </source>
</reference>